<comment type="caution">
    <text evidence="4">The sequence shown here is derived from an EMBL/GenBank/DDBJ whole genome shotgun (WGS) entry which is preliminary data.</text>
</comment>
<sequence length="391" mass="43549">MRTRVGIIGAGPAGLLLSHLLHLNGIDSVVLERRDRDYCEHRQRAGVVEHGVAEILRSSGVGERMDREGFVHHGIELRYDGKRHRVDFPALTGGRDVMIYAQTEIVKDLIARRLTDGGTLLFEAEATAIEGIETDQPRVRFTRGGVEDVLECEFVVACDGFHGIGRSSLPPELVQVFEKSYPFGWLGILADVPPSCDELIYAHSERGFALHSMRSEHVSRLYLQVPVDTDVKEWSDERIWDELSARFALRDGSWTLKRGPITDKSVTPMRSFVSEPMSHGRLYLAGDAAHIVPPTGAKGLNLALHDVNLLAKALVAADAGDPGPLERYSEDALRRVWRAEHFSYWMTTLLHRDPAASEFDHRLQLSHLEFLASSTAACTQLAENYTGLPQV</sequence>
<evidence type="ECO:0000259" key="3">
    <source>
        <dbReference type="Pfam" id="PF01494"/>
    </source>
</evidence>
<name>A0ABP7FY10_9ACTN</name>
<evidence type="ECO:0000313" key="4">
    <source>
        <dbReference type="EMBL" id="GAA3749850.1"/>
    </source>
</evidence>
<feature type="domain" description="FAD-binding" evidence="3">
    <location>
        <begin position="2"/>
        <end position="343"/>
    </location>
</feature>
<keyword evidence="2" id="KW-0274">FAD</keyword>
<dbReference type="Gene3D" id="3.50.50.60">
    <property type="entry name" value="FAD/NAD(P)-binding domain"/>
    <property type="match status" value="1"/>
</dbReference>
<evidence type="ECO:0000313" key="5">
    <source>
        <dbReference type="Proteomes" id="UP001500908"/>
    </source>
</evidence>
<dbReference type="EMBL" id="BAABDD010000014">
    <property type="protein sequence ID" value="GAA3749850.1"/>
    <property type="molecule type" value="Genomic_DNA"/>
</dbReference>
<dbReference type="Pfam" id="PF01494">
    <property type="entry name" value="FAD_binding_3"/>
    <property type="match status" value="1"/>
</dbReference>
<dbReference type="Gene3D" id="3.30.9.10">
    <property type="entry name" value="D-Amino Acid Oxidase, subunit A, domain 2"/>
    <property type="match status" value="1"/>
</dbReference>
<dbReference type="Proteomes" id="UP001500908">
    <property type="component" value="Unassembled WGS sequence"/>
</dbReference>
<dbReference type="SUPFAM" id="SSF51905">
    <property type="entry name" value="FAD/NAD(P)-binding domain"/>
    <property type="match status" value="1"/>
</dbReference>
<keyword evidence="1" id="KW-0285">Flavoprotein</keyword>
<dbReference type="PANTHER" id="PTHR43004:SF3">
    <property type="entry name" value="P-HYDROXYBENZOATE HYDROXYLASE"/>
    <property type="match status" value="1"/>
</dbReference>
<dbReference type="SUPFAM" id="SSF54373">
    <property type="entry name" value="FAD-linked reductases, C-terminal domain"/>
    <property type="match status" value="1"/>
</dbReference>
<gene>
    <name evidence="4" type="ORF">GCM10022402_31250</name>
</gene>
<reference evidence="5" key="1">
    <citation type="journal article" date="2019" name="Int. J. Syst. Evol. Microbiol.">
        <title>The Global Catalogue of Microorganisms (GCM) 10K type strain sequencing project: providing services to taxonomists for standard genome sequencing and annotation.</title>
        <authorList>
            <consortium name="The Broad Institute Genomics Platform"/>
            <consortium name="The Broad Institute Genome Sequencing Center for Infectious Disease"/>
            <person name="Wu L."/>
            <person name="Ma J."/>
        </authorList>
    </citation>
    <scope>NUCLEOTIDE SEQUENCE [LARGE SCALE GENOMIC DNA]</scope>
    <source>
        <strain evidence="5">JCM 17137</strain>
    </source>
</reference>
<dbReference type="PRINTS" id="PR00420">
    <property type="entry name" value="RNGMNOXGNASE"/>
</dbReference>
<dbReference type="PANTHER" id="PTHR43004">
    <property type="entry name" value="TRK SYSTEM POTASSIUM UPTAKE PROTEIN"/>
    <property type="match status" value="1"/>
</dbReference>
<accession>A0ABP7FY10</accession>
<proteinExistence type="predicted"/>
<evidence type="ECO:0000256" key="2">
    <source>
        <dbReference type="ARBA" id="ARBA00022827"/>
    </source>
</evidence>
<dbReference type="NCBIfam" id="NF006091">
    <property type="entry name" value="PRK08243.1"/>
    <property type="match status" value="1"/>
</dbReference>
<organism evidence="4 5">
    <name type="scientific">Salinactinospora qingdaonensis</name>
    <dbReference type="NCBI Taxonomy" id="702744"/>
    <lineage>
        <taxon>Bacteria</taxon>
        <taxon>Bacillati</taxon>
        <taxon>Actinomycetota</taxon>
        <taxon>Actinomycetes</taxon>
        <taxon>Streptosporangiales</taxon>
        <taxon>Nocardiopsidaceae</taxon>
        <taxon>Salinactinospora</taxon>
    </lineage>
</organism>
<dbReference type="InterPro" id="IPR036188">
    <property type="entry name" value="FAD/NAD-bd_sf"/>
</dbReference>
<protein>
    <submittedName>
        <fullName evidence="4">4-hydroxybenzoate 3-monooxygenase</fullName>
    </submittedName>
</protein>
<dbReference type="InterPro" id="IPR050641">
    <property type="entry name" value="RIFMO-like"/>
</dbReference>
<dbReference type="RefSeq" id="WP_344972434.1">
    <property type="nucleotide sequence ID" value="NZ_BAABDD010000014.1"/>
</dbReference>
<keyword evidence="5" id="KW-1185">Reference proteome</keyword>
<evidence type="ECO:0000256" key="1">
    <source>
        <dbReference type="ARBA" id="ARBA00022630"/>
    </source>
</evidence>
<dbReference type="InterPro" id="IPR002938">
    <property type="entry name" value="FAD-bd"/>
</dbReference>